<evidence type="ECO:0000256" key="3">
    <source>
        <dbReference type="ARBA" id="ARBA00022692"/>
    </source>
</evidence>
<evidence type="ECO:0000256" key="7">
    <source>
        <dbReference type="SAM" id="MobiDB-lite"/>
    </source>
</evidence>
<comment type="similarity">
    <text evidence="2">Belongs to the glycosyltransferase 31 family. Beta3-Gal-T subfamily.</text>
</comment>
<evidence type="ECO:0008006" key="10">
    <source>
        <dbReference type="Google" id="ProtNLM"/>
    </source>
</evidence>
<gene>
    <name evidence="8" type="ORF">PCOR1329_LOCUS73784</name>
</gene>
<evidence type="ECO:0000256" key="6">
    <source>
        <dbReference type="ARBA" id="ARBA00023136"/>
    </source>
</evidence>
<dbReference type="Proteomes" id="UP001189429">
    <property type="component" value="Unassembled WGS sequence"/>
</dbReference>
<comment type="caution">
    <text evidence="8">The sequence shown here is derived from an EMBL/GenBank/DDBJ whole genome shotgun (WGS) entry which is preliminary data.</text>
</comment>
<protein>
    <recommendedName>
        <fullName evidence="10">Hexosyltransferase</fullName>
    </recommendedName>
</protein>
<keyword evidence="5" id="KW-1133">Transmembrane helix</keyword>
<keyword evidence="3" id="KW-0812">Transmembrane</keyword>
<comment type="subcellular location">
    <subcellularLocation>
        <location evidence="1">Membrane</location>
        <topology evidence="1">Single-pass type II membrane protein</topology>
    </subcellularLocation>
</comment>
<evidence type="ECO:0000256" key="1">
    <source>
        <dbReference type="ARBA" id="ARBA00004606"/>
    </source>
</evidence>
<keyword evidence="6" id="KW-0472">Membrane</keyword>
<feature type="region of interest" description="Disordered" evidence="7">
    <location>
        <begin position="574"/>
        <end position="606"/>
    </location>
</feature>
<feature type="region of interest" description="Disordered" evidence="7">
    <location>
        <begin position="273"/>
        <end position="298"/>
    </location>
</feature>
<name>A0ABN9X658_9DINO</name>
<evidence type="ECO:0000256" key="2">
    <source>
        <dbReference type="ARBA" id="ARBA00006462"/>
    </source>
</evidence>
<evidence type="ECO:0000313" key="9">
    <source>
        <dbReference type="Proteomes" id="UP001189429"/>
    </source>
</evidence>
<proteinExistence type="inferred from homology"/>
<keyword evidence="9" id="KW-1185">Reference proteome</keyword>
<dbReference type="PANTHER" id="PTHR23033">
    <property type="entry name" value="BETA1,3-GALACTOSYLTRANSFERASE"/>
    <property type="match status" value="1"/>
</dbReference>
<reference evidence="8" key="1">
    <citation type="submission" date="2023-10" db="EMBL/GenBank/DDBJ databases">
        <authorList>
            <person name="Chen Y."/>
            <person name="Shah S."/>
            <person name="Dougan E. K."/>
            <person name="Thang M."/>
            <person name="Chan C."/>
        </authorList>
    </citation>
    <scope>NUCLEOTIDE SEQUENCE [LARGE SCALE GENOMIC DNA]</scope>
</reference>
<accession>A0ABN9X658</accession>
<evidence type="ECO:0000256" key="5">
    <source>
        <dbReference type="ARBA" id="ARBA00022989"/>
    </source>
</evidence>
<dbReference type="EMBL" id="CAUYUJ010019957">
    <property type="protein sequence ID" value="CAK0894880.1"/>
    <property type="molecule type" value="Genomic_DNA"/>
</dbReference>
<keyword evidence="4" id="KW-0735">Signal-anchor</keyword>
<feature type="compositionally biased region" description="Basic and acidic residues" evidence="7">
    <location>
        <begin position="576"/>
        <end position="606"/>
    </location>
</feature>
<sequence>MTRRRRLATAMYWLLEPEVTSGRLSWARAAAVGAAVLALPPAAALLWRRPPPGPPLRHRQRQGGGASRHLEQPAEGAAQPHESMLEAAAEEISESRDWEVVDEGGAEVWSDRDAASSKVRRTLPKCTVFSGRRDSPAGADGLVDWVRLLDGSGYVKVAVPRSSAFEDTTLVEETEAHYEEVQHGSCEENGMWPILSSELCEAAAEALGLGSRADLVLSTASEPGCFYMHGQSSAPAASPSGVAQRLLALLRGGAWRGQLCSSARTCHPVTTLTVTSSTSTSSTGFSSTETSSTGTSTQVTLMSAAPTSTTPLSVTSTSGNRSVRHLTLFCWSVATPGGYEIELVATQYRRGASIFNCDDFAVLSASEGVEIGPVDVIMILDTDGGGEKGVLDNGRVTTNSFLNTEVFIQAWGIVMEQTRATTMDWIVKADPDTVFFPERLRQRVAEDMASGGEPVFYMNCNKVFGPGDEPSKLFGSLEVFSQSAVRTFQNQKHRCLEELDWHGWGEDYFMSHCMDHIGVARVEDFDSFSDNRCNSAPCNDATKLSFHDFKDEGSWFWCWETSLGEGAVAAYARRAAQRDSGERAKTRTDSAEEKGESNEKEETRLA</sequence>
<dbReference type="InterPro" id="IPR026050">
    <property type="entry name" value="C1GALT1/C1GALT1_chp1"/>
</dbReference>
<organism evidence="8 9">
    <name type="scientific">Prorocentrum cordatum</name>
    <dbReference type="NCBI Taxonomy" id="2364126"/>
    <lineage>
        <taxon>Eukaryota</taxon>
        <taxon>Sar</taxon>
        <taxon>Alveolata</taxon>
        <taxon>Dinophyceae</taxon>
        <taxon>Prorocentrales</taxon>
        <taxon>Prorocentraceae</taxon>
        <taxon>Prorocentrum</taxon>
    </lineage>
</organism>
<evidence type="ECO:0000313" key="8">
    <source>
        <dbReference type="EMBL" id="CAK0894880.1"/>
    </source>
</evidence>
<evidence type="ECO:0000256" key="4">
    <source>
        <dbReference type="ARBA" id="ARBA00022968"/>
    </source>
</evidence>
<feature type="region of interest" description="Disordered" evidence="7">
    <location>
        <begin position="49"/>
        <end position="97"/>
    </location>
</feature>